<dbReference type="OrthoDB" id="9793175at2"/>
<evidence type="ECO:0000259" key="8">
    <source>
        <dbReference type="PROSITE" id="PS50983"/>
    </source>
</evidence>
<evidence type="ECO:0000256" key="1">
    <source>
        <dbReference type="ARBA" id="ARBA00004196"/>
    </source>
</evidence>
<comment type="subcellular location">
    <subcellularLocation>
        <location evidence="1">Cell envelope</location>
    </subcellularLocation>
</comment>
<dbReference type="EMBL" id="FRFG01000005">
    <property type="protein sequence ID" value="SHO54536.1"/>
    <property type="molecule type" value="Genomic_DNA"/>
</dbReference>
<dbReference type="InterPro" id="IPR051313">
    <property type="entry name" value="Bact_iron-sidero_bind"/>
</dbReference>
<dbReference type="NCBIfam" id="NF008501">
    <property type="entry name" value="PRK11411.1"/>
    <property type="match status" value="1"/>
</dbReference>
<proteinExistence type="inferred from homology"/>
<keyword evidence="5 7" id="KW-0732">Signal</keyword>
<dbReference type="CDD" id="cd01146">
    <property type="entry name" value="FhuD"/>
    <property type="match status" value="1"/>
</dbReference>
<dbReference type="InterPro" id="IPR002491">
    <property type="entry name" value="ABC_transptr_periplasmic_BD"/>
</dbReference>
<dbReference type="Proteomes" id="UP000184600">
    <property type="component" value="Unassembled WGS sequence"/>
</dbReference>
<evidence type="ECO:0000256" key="7">
    <source>
        <dbReference type="SAM" id="SignalP"/>
    </source>
</evidence>
<gene>
    <name evidence="9" type="primary">yfmC</name>
    <name evidence="9" type="ORF">VQ7734_00250</name>
</gene>
<dbReference type="PANTHER" id="PTHR30532">
    <property type="entry name" value="IRON III DICITRATE-BINDING PERIPLASMIC PROTEIN"/>
    <property type="match status" value="1"/>
</dbReference>
<keyword evidence="4" id="KW-0410">Iron transport</keyword>
<feature type="coiled-coil region" evidence="6">
    <location>
        <begin position="157"/>
        <end position="184"/>
    </location>
</feature>
<comment type="similarity">
    <text evidence="2">Belongs to the bacterial solute-binding protein 8 family.</text>
</comment>
<evidence type="ECO:0000313" key="9">
    <source>
        <dbReference type="EMBL" id="SHO54536.1"/>
    </source>
</evidence>
<keyword evidence="4" id="KW-0408">Iron</keyword>
<dbReference type="RefSeq" id="WP_073579570.1">
    <property type="nucleotide sequence ID" value="NZ_AP024898.1"/>
</dbReference>
<dbReference type="SUPFAM" id="SSF53807">
    <property type="entry name" value="Helical backbone' metal receptor"/>
    <property type="match status" value="1"/>
</dbReference>
<evidence type="ECO:0000256" key="6">
    <source>
        <dbReference type="SAM" id="Coils"/>
    </source>
</evidence>
<accession>A0A1M7YPW5</accession>
<keyword evidence="10" id="KW-1185">Reference proteome</keyword>
<dbReference type="GO" id="GO:0030288">
    <property type="term" value="C:outer membrane-bounded periplasmic space"/>
    <property type="evidence" value="ECO:0007669"/>
    <property type="project" value="TreeGrafter"/>
</dbReference>
<evidence type="ECO:0000256" key="4">
    <source>
        <dbReference type="ARBA" id="ARBA00022496"/>
    </source>
</evidence>
<evidence type="ECO:0000313" key="10">
    <source>
        <dbReference type="Proteomes" id="UP000184600"/>
    </source>
</evidence>
<organism evidence="9 10">
    <name type="scientific">Vibrio quintilis</name>
    <dbReference type="NCBI Taxonomy" id="1117707"/>
    <lineage>
        <taxon>Bacteria</taxon>
        <taxon>Pseudomonadati</taxon>
        <taxon>Pseudomonadota</taxon>
        <taxon>Gammaproteobacteria</taxon>
        <taxon>Vibrionales</taxon>
        <taxon>Vibrionaceae</taxon>
        <taxon>Vibrio</taxon>
    </lineage>
</organism>
<evidence type="ECO:0000256" key="5">
    <source>
        <dbReference type="ARBA" id="ARBA00022729"/>
    </source>
</evidence>
<dbReference type="PANTHER" id="PTHR30532:SF29">
    <property type="entry name" value="FE(3+) DICITRATE-BINDING PERIPLASMIC PROTEIN"/>
    <property type="match status" value="1"/>
</dbReference>
<sequence length="304" mass="33705">MQTLTRKICTPGFIWLILCFIATGCSAAVTVEDRHGTFHLDEVPSRIVVLEFSFADALAAVHVSPVGIADDKDPNRLLPEIREQFSGWVSVGTRSQPSLEMIASLKPDLIIADAGRHAAVYDDLSKIAPTLLLSSRRESYEENLNSAAVIGKVIGKAQEMQARLAEHKRRMQSYRKQLQSLSGKTVQFGVARENAFYAHPNMSYAGGVIHQLGFGYPPSLLTSNASRQIGVEQLLALNPDYLIIGDYSSKTIVHTWQQQSLWKLLKAVQKRHVIYVNGNLWSRCRGILAAELMAKNLLQFVTSS</sequence>
<dbReference type="PROSITE" id="PS51257">
    <property type="entry name" value="PROKAR_LIPOPROTEIN"/>
    <property type="match status" value="1"/>
</dbReference>
<feature type="domain" description="Fe/B12 periplasmic-binding" evidence="8">
    <location>
        <begin position="46"/>
        <end position="304"/>
    </location>
</feature>
<name>A0A1M7YPW5_9VIBR</name>
<dbReference type="Pfam" id="PF01497">
    <property type="entry name" value="Peripla_BP_2"/>
    <property type="match status" value="1"/>
</dbReference>
<reference evidence="10" key="1">
    <citation type="submission" date="2016-12" db="EMBL/GenBank/DDBJ databases">
        <authorList>
            <person name="Rodrigo-Torres L."/>
            <person name="Arahal R.D."/>
            <person name="Lucena T."/>
        </authorList>
    </citation>
    <scope>NUCLEOTIDE SEQUENCE [LARGE SCALE GENOMIC DNA]</scope>
</reference>
<dbReference type="PROSITE" id="PS50983">
    <property type="entry name" value="FE_B12_PBP"/>
    <property type="match status" value="1"/>
</dbReference>
<dbReference type="GO" id="GO:1901678">
    <property type="term" value="P:iron coordination entity transport"/>
    <property type="evidence" value="ECO:0007669"/>
    <property type="project" value="UniProtKB-ARBA"/>
</dbReference>
<keyword evidence="6" id="KW-0175">Coiled coil</keyword>
<evidence type="ECO:0000256" key="3">
    <source>
        <dbReference type="ARBA" id="ARBA00022448"/>
    </source>
</evidence>
<dbReference type="Gene3D" id="3.40.50.1980">
    <property type="entry name" value="Nitrogenase molybdenum iron protein domain"/>
    <property type="match status" value="2"/>
</dbReference>
<dbReference type="AlphaFoldDB" id="A0A1M7YPW5"/>
<evidence type="ECO:0000256" key="2">
    <source>
        <dbReference type="ARBA" id="ARBA00008814"/>
    </source>
</evidence>
<feature type="chain" id="PRO_5012545742" evidence="7">
    <location>
        <begin position="28"/>
        <end position="304"/>
    </location>
</feature>
<keyword evidence="3" id="KW-0813">Transport</keyword>
<keyword evidence="4" id="KW-0406">Ion transport</keyword>
<protein>
    <submittedName>
        <fullName evidence="9">Fe(3+)-citrate-binding protein YfmC</fullName>
    </submittedName>
</protein>
<dbReference type="STRING" id="1117707.VQ7734_00250"/>
<feature type="signal peptide" evidence="7">
    <location>
        <begin position="1"/>
        <end position="27"/>
    </location>
</feature>